<dbReference type="KEGG" id="hnv:DDQ68_11115"/>
<evidence type="ECO:0000259" key="2">
    <source>
        <dbReference type="Pfam" id="PF13349"/>
    </source>
</evidence>
<organism evidence="3 4">
    <name type="scientific">Hymenobacter nivis</name>
    <dbReference type="NCBI Taxonomy" id="1850093"/>
    <lineage>
        <taxon>Bacteria</taxon>
        <taxon>Pseudomonadati</taxon>
        <taxon>Bacteroidota</taxon>
        <taxon>Cytophagia</taxon>
        <taxon>Cytophagales</taxon>
        <taxon>Hymenobacteraceae</taxon>
        <taxon>Hymenobacter</taxon>
    </lineage>
</organism>
<sequence length="300" mass="31399">MNRFLFAASLLLGSLAPALAQRLITQTAALRDGQGVFLDLKHAHRIRVRPGGAGLAVQATVVVNNNERNDAVSLKLEQSAAEVSVVETLDESLLRKFQFSGECNGRSSSNGGSNGKSGGTYNWNNGDAGKGYRYCLQIDYEVTLPAGTDLRLATITGNLDLQDLTGEITAKTVSGDLRFAGLSGAVTARTISGDAKVTHRGPRAVNVKTVSGDVQLTTENGAATDVASVSGNVDVTWPAAEGADLSLRSVTGEVYADPAVTFSNRRAHSLVGYTLKGTLGSGGPLVQIDSVSGDVFFRKQ</sequence>
<proteinExistence type="predicted"/>
<evidence type="ECO:0000313" key="4">
    <source>
        <dbReference type="Proteomes" id="UP000245999"/>
    </source>
</evidence>
<evidence type="ECO:0000256" key="1">
    <source>
        <dbReference type="SAM" id="SignalP"/>
    </source>
</evidence>
<dbReference type="Pfam" id="PF13349">
    <property type="entry name" value="DUF4097"/>
    <property type="match status" value="1"/>
</dbReference>
<dbReference type="Proteomes" id="UP000245999">
    <property type="component" value="Chromosome"/>
</dbReference>
<dbReference type="AlphaFoldDB" id="A0A2Z3GHT4"/>
<keyword evidence="4" id="KW-1185">Reference proteome</keyword>
<accession>A0A2Z3GHT4</accession>
<name>A0A2Z3GHT4_9BACT</name>
<protein>
    <recommendedName>
        <fullName evidence="2">DUF4097 domain-containing protein</fullName>
    </recommendedName>
</protein>
<dbReference type="RefSeq" id="WP_109656365.1">
    <property type="nucleotide sequence ID" value="NZ_CP029145.1"/>
</dbReference>
<keyword evidence="1" id="KW-0732">Signal</keyword>
<feature type="chain" id="PRO_5016258619" description="DUF4097 domain-containing protein" evidence="1">
    <location>
        <begin position="21"/>
        <end position="300"/>
    </location>
</feature>
<feature type="signal peptide" evidence="1">
    <location>
        <begin position="1"/>
        <end position="20"/>
    </location>
</feature>
<dbReference type="InterPro" id="IPR025164">
    <property type="entry name" value="Toastrack_DUF4097"/>
</dbReference>
<dbReference type="EMBL" id="CP029145">
    <property type="protein sequence ID" value="AWM33283.1"/>
    <property type="molecule type" value="Genomic_DNA"/>
</dbReference>
<dbReference type="OrthoDB" id="1115882at2"/>
<reference evidence="4" key="1">
    <citation type="submission" date="2018-04" db="EMBL/GenBank/DDBJ databases">
        <title>Complete genome of Antarctic heterotrophic bacterium Hymenobacter nivis.</title>
        <authorList>
            <person name="Terashima M."/>
        </authorList>
    </citation>
    <scope>NUCLEOTIDE SEQUENCE [LARGE SCALE GENOMIC DNA]</scope>
    <source>
        <strain evidence="4">NBRC 111535</strain>
    </source>
</reference>
<feature type="domain" description="DUF4097" evidence="2">
    <location>
        <begin position="148"/>
        <end position="295"/>
    </location>
</feature>
<evidence type="ECO:0000313" key="3">
    <source>
        <dbReference type="EMBL" id="AWM33283.1"/>
    </source>
</evidence>
<gene>
    <name evidence="3" type="ORF">DDQ68_11115</name>
</gene>